<evidence type="ECO:0000313" key="4">
    <source>
        <dbReference type="Proteomes" id="UP000193380"/>
    </source>
</evidence>
<dbReference type="GO" id="GO:0005523">
    <property type="term" value="F:tropomyosin binding"/>
    <property type="evidence" value="ECO:0007669"/>
    <property type="project" value="InterPro"/>
</dbReference>
<organism evidence="3 4">
    <name type="scientific">Oncorhynchus mykiss</name>
    <name type="common">Rainbow trout</name>
    <name type="synonym">Salmo gairdneri</name>
    <dbReference type="NCBI Taxonomy" id="8022"/>
    <lineage>
        <taxon>Eukaryota</taxon>
        <taxon>Metazoa</taxon>
        <taxon>Chordata</taxon>
        <taxon>Craniata</taxon>
        <taxon>Vertebrata</taxon>
        <taxon>Euteleostomi</taxon>
        <taxon>Actinopterygii</taxon>
        <taxon>Neopterygii</taxon>
        <taxon>Teleostei</taxon>
        <taxon>Protacanthopterygii</taxon>
        <taxon>Salmoniformes</taxon>
        <taxon>Salmonidae</taxon>
        <taxon>Salmoninae</taxon>
        <taxon>Oncorhynchus</taxon>
    </lineage>
</organism>
<protein>
    <recommendedName>
        <fullName evidence="5">Tropomodulin</fullName>
    </recommendedName>
</protein>
<name>A0A060ZI14_ONCMY</name>
<dbReference type="GO" id="GO:0007015">
    <property type="term" value="P:actin filament organization"/>
    <property type="evidence" value="ECO:0007669"/>
    <property type="project" value="TreeGrafter"/>
</dbReference>
<keyword evidence="2" id="KW-0963">Cytoplasm</keyword>
<proteinExistence type="predicted"/>
<dbReference type="Proteomes" id="UP000193380">
    <property type="component" value="Unassembled WGS sequence"/>
</dbReference>
<reference evidence="3" key="1">
    <citation type="journal article" date="2014" name="Nat. Commun.">
        <title>The rainbow trout genome provides novel insights into evolution after whole-genome duplication in vertebrates.</title>
        <authorList>
            <person name="Berthelot C."/>
            <person name="Brunet F."/>
            <person name="Chalopin D."/>
            <person name="Juanchich A."/>
            <person name="Bernard M."/>
            <person name="Noel B."/>
            <person name="Bento P."/>
            <person name="Da Silva C."/>
            <person name="Labadie K."/>
            <person name="Alberti A."/>
            <person name="Aury J.M."/>
            <person name="Louis A."/>
            <person name="Dehais P."/>
            <person name="Bardou P."/>
            <person name="Montfort J."/>
            <person name="Klopp C."/>
            <person name="Cabau C."/>
            <person name="Gaspin C."/>
            <person name="Thorgaard G.H."/>
            <person name="Boussaha M."/>
            <person name="Quillet E."/>
            <person name="Guyomard R."/>
            <person name="Galiana D."/>
            <person name="Bobe J."/>
            <person name="Volff J.N."/>
            <person name="Genet C."/>
            <person name="Wincker P."/>
            <person name="Jaillon O."/>
            <person name="Roest Crollius H."/>
            <person name="Guiguen Y."/>
        </authorList>
    </citation>
    <scope>NUCLEOTIDE SEQUENCE [LARGE SCALE GENOMIC DNA]</scope>
</reference>
<evidence type="ECO:0000256" key="2">
    <source>
        <dbReference type="ARBA" id="ARBA00022490"/>
    </source>
</evidence>
<dbReference type="GO" id="GO:0006936">
    <property type="term" value="P:muscle contraction"/>
    <property type="evidence" value="ECO:0007669"/>
    <property type="project" value="TreeGrafter"/>
</dbReference>
<dbReference type="STRING" id="8022.A0A060ZI14"/>
<dbReference type="GO" id="GO:0005865">
    <property type="term" value="C:striated muscle thin filament"/>
    <property type="evidence" value="ECO:0007669"/>
    <property type="project" value="TreeGrafter"/>
</dbReference>
<comment type="subcellular location">
    <subcellularLocation>
        <location evidence="1">Cytoplasm</location>
    </subcellularLocation>
</comment>
<dbReference type="PANTHER" id="PTHR10901">
    <property type="entry name" value="TROPOMODULIN"/>
    <property type="match status" value="1"/>
</dbReference>
<reference evidence="3" key="2">
    <citation type="submission" date="2014-03" db="EMBL/GenBank/DDBJ databases">
        <authorList>
            <person name="Genoscope - CEA"/>
        </authorList>
    </citation>
    <scope>NUCLEOTIDE SEQUENCE</scope>
</reference>
<evidence type="ECO:0000313" key="3">
    <source>
        <dbReference type="EMBL" id="CDR01199.1"/>
    </source>
</evidence>
<dbReference type="PaxDb" id="8022-A0A060ZI14"/>
<dbReference type="GO" id="GO:0030239">
    <property type="term" value="P:myofibril assembly"/>
    <property type="evidence" value="ECO:0007669"/>
    <property type="project" value="TreeGrafter"/>
</dbReference>
<dbReference type="EMBL" id="FR965437">
    <property type="protein sequence ID" value="CDR01199.1"/>
    <property type="molecule type" value="Genomic_DNA"/>
</dbReference>
<dbReference type="GO" id="GO:0051694">
    <property type="term" value="P:pointed-end actin filament capping"/>
    <property type="evidence" value="ECO:0007669"/>
    <property type="project" value="InterPro"/>
</dbReference>
<accession>A0A060ZI14</accession>
<sequence>MTCTEEARGWIRLPSQVLTLLSLFLAPFPSLPSPLSLSFLSLSPFPSLPSLSHIFPLALPLSVGKAFVPKQRPIESRQEEVTTLDPELEEALSSATDTELCDLAAILGVHTLVTSTQSYDGTSSKDGGYNNVVKGEKMNPVFDEPPNPTNVDDTLQRIKNNDAALTEVNLNNIK</sequence>
<dbReference type="InterPro" id="IPR004934">
    <property type="entry name" value="TMOD"/>
</dbReference>
<gene>
    <name evidence="3" type="ORF">GSONMT00007048001</name>
</gene>
<feature type="non-terminal residue" evidence="3">
    <location>
        <position position="174"/>
    </location>
</feature>
<evidence type="ECO:0008006" key="5">
    <source>
        <dbReference type="Google" id="ProtNLM"/>
    </source>
</evidence>
<dbReference type="PANTHER" id="PTHR10901:SF15">
    <property type="entry name" value="TROPOMODULIN-2"/>
    <property type="match status" value="1"/>
</dbReference>
<evidence type="ECO:0000256" key="1">
    <source>
        <dbReference type="ARBA" id="ARBA00004496"/>
    </source>
</evidence>
<dbReference type="Pfam" id="PF03250">
    <property type="entry name" value="Tropomodulin"/>
    <property type="match status" value="1"/>
</dbReference>
<dbReference type="AlphaFoldDB" id="A0A060ZI14"/>